<name>C9Y6T8_CURXX</name>
<reference evidence="1" key="1">
    <citation type="journal article" date="2010" name="Nature">
        <title>The Dynamic genome of Hydra.</title>
        <authorList>
            <person name="Chapman J.A."/>
            <person name="Kirkness E.F."/>
            <person name="Simakov O."/>
            <person name="Hampson S.E."/>
            <person name="Mitros T."/>
            <person name="Weinmaier T."/>
            <person name="Rattei T."/>
            <person name="Balasubramanian P.G."/>
            <person name="Borman J."/>
            <person name="Busam D."/>
            <person name="Disbennett K."/>
            <person name="Pfannkoch C."/>
            <person name="Sumin N."/>
            <person name="Sutton G."/>
            <person name="Viswanathan L."/>
            <person name="Walenz B."/>
            <person name="Goodstein D.M."/>
            <person name="Hellsten U."/>
            <person name="Kawashima T."/>
            <person name="Prochnik S.E."/>
            <person name="Putnam N.H."/>
            <person name="Shu S."/>
            <person name="Blumberg B."/>
            <person name="Dana C.E."/>
            <person name="Gee L."/>
            <person name="Kibler D.F."/>
            <person name="Law L."/>
            <person name="Lindgens D."/>
            <person name="Martinez D.E."/>
            <person name="Peng J."/>
            <person name="Wigge P.A."/>
            <person name="Bertulat B."/>
            <person name="Guder C."/>
            <person name="Nakamura Y."/>
            <person name="Ozbek S."/>
            <person name="Watanabe H."/>
            <person name="Khalturin K."/>
            <person name="Hemmrich G."/>
            <person name="Franke A."/>
            <person name="Augustin R."/>
            <person name="Fraune S."/>
            <person name="Hayakawa E."/>
            <person name="Hayakawa S."/>
            <person name="Hirose M."/>
            <person name="Hwang J."/>
            <person name="Ikeo K."/>
            <person name="Nishimiya-Fujisawa C."/>
            <person name="Ogura A."/>
            <person name="Takahashi T."/>
            <person name="Steinmetz P.R."/>
            <person name="Zhang X."/>
            <person name="Aufschnaiter R."/>
            <person name="Eder M.K."/>
            <person name="Gorny A.K."/>
            <person name="Salvenmoser W."/>
            <person name="Heimberg A.M."/>
            <person name="Wheeler B.M."/>
            <person name="Peterson K.J."/>
            <person name="Boettger A."/>
            <person name="Tischler P."/>
            <person name="Wolf A."/>
            <person name="Gojobori T."/>
            <person name="Remington K.A."/>
            <person name="Strausberg R.L."/>
            <person name="Venter J."/>
            <person name="Technau U."/>
            <person name="Hobmayer B."/>
            <person name="Bosch T.C."/>
            <person name="Holstein T.W."/>
            <person name="Fujisawa T."/>
            <person name="Bode H.R."/>
            <person name="David C.N."/>
            <person name="Rokhsar D.S."/>
            <person name="Steele R.E."/>
        </authorList>
    </citation>
    <scope>NUCLEOTIDE SEQUENCE</scope>
</reference>
<accession>C9Y6T8</accession>
<sequence>MGVVKQVLITVGDGSVNINNEVMVSIGAVCEVIYDRANLRGFVKIEIGGVIEEFSISLKAAYMLVMLLPPKSWVDI</sequence>
<dbReference type="EMBL" id="FN543101">
    <property type="protein sequence ID" value="CBA26577.1"/>
    <property type="molecule type" value="Genomic_DNA"/>
</dbReference>
<dbReference type="AlphaFoldDB" id="C9Y6T8"/>
<proteinExistence type="predicted"/>
<evidence type="ECO:0000313" key="1">
    <source>
        <dbReference type="EMBL" id="CBA26577.1"/>
    </source>
</evidence>
<organism evidence="1">
    <name type="scientific">Curvibacter symbiont subsp. Hydra magnipapillata</name>
    <dbReference type="NCBI Taxonomy" id="667019"/>
    <lineage>
        <taxon>Bacteria</taxon>
        <taxon>Pseudomonadati</taxon>
        <taxon>Pseudomonadota</taxon>
        <taxon>Betaproteobacteria</taxon>
        <taxon>Burkholderiales</taxon>
        <taxon>Comamonadaceae</taxon>
        <taxon>Curvibacter</taxon>
    </lineage>
</organism>
<gene>
    <name evidence="1" type="ORF">Csp_E36650</name>
</gene>
<protein>
    <submittedName>
        <fullName evidence="1">Uncharacterized protein</fullName>
    </submittedName>
</protein>